<comment type="similarity">
    <text evidence="1">Belongs to the CFA/CMAS family.</text>
</comment>
<name>A0A6L6J515_9RHOB</name>
<keyword evidence="9" id="KW-1185">Reference proteome</keyword>
<evidence type="ECO:0000256" key="3">
    <source>
        <dbReference type="ARBA" id="ARBA00022679"/>
    </source>
</evidence>
<keyword evidence="3" id="KW-0808">Transferase</keyword>
<accession>A0A6L6J515</accession>
<dbReference type="CDD" id="cd02440">
    <property type="entry name" value="AdoMet_MTases"/>
    <property type="match status" value="1"/>
</dbReference>
<keyword evidence="5" id="KW-0443">Lipid metabolism</keyword>
<evidence type="ECO:0000256" key="2">
    <source>
        <dbReference type="ARBA" id="ARBA00022603"/>
    </source>
</evidence>
<sequence>MTSIEHAIQNRLDHLPAPLRIRLPSGRLLGPPEAEVEIAFRDMASLMPMASGNLGEVGARIVSGDIGISGSMRALMHVVAALVPDDGQTQKPKPWQRVWWSLTSILRHNRDRDAQQIRFHYDVSDEFYQIWLDPLQVYSCAYFREPDMTLAQAQVAKLDHICRKLDLHPGERFVDIGAGWGGLLLHAAEHYGVDATGITLSQNQFNHVSRLIQTKGLADRVRIQLCDYRDLQPQQPFDKLASVGMFEHVGRANMLRYFQRIHELLRPGGIAMNHGITVTGLDDATVGGHLGDFIEKFIFPGGELMHVSRAIRIASQAGLEMVDTENLRPHYARTLWCWSDNLEARLPEAEAVLQKSMPPERAAQVLRAFRLYLAGCALAFEEGWTSLYQILLTRPDGPPDGQAQPSDLPGAGADYPFRRDYIYHRRP</sequence>
<feature type="active site" evidence="6">
    <location>
        <position position="376"/>
    </location>
</feature>
<feature type="region of interest" description="Disordered" evidence="7">
    <location>
        <begin position="396"/>
        <end position="416"/>
    </location>
</feature>
<proteinExistence type="inferred from homology"/>
<evidence type="ECO:0000313" key="8">
    <source>
        <dbReference type="EMBL" id="MTH65867.1"/>
    </source>
</evidence>
<dbReference type="PANTHER" id="PTHR43667">
    <property type="entry name" value="CYCLOPROPANE-FATTY-ACYL-PHOSPHOLIPID SYNTHASE"/>
    <property type="match status" value="1"/>
</dbReference>
<dbReference type="GO" id="GO:0008610">
    <property type="term" value="P:lipid biosynthetic process"/>
    <property type="evidence" value="ECO:0007669"/>
    <property type="project" value="InterPro"/>
</dbReference>
<dbReference type="PANTHER" id="PTHR43667:SF1">
    <property type="entry name" value="CYCLOPROPANE-FATTY-ACYL-PHOSPHOLIPID SYNTHASE"/>
    <property type="match status" value="1"/>
</dbReference>
<dbReference type="InterPro" id="IPR003333">
    <property type="entry name" value="CMAS"/>
</dbReference>
<keyword evidence="2 8" id="KW-0489">Methyltransferase</keyword>
<dbReference type="GO" id="GO:0008168">
    <property type="term" value="F:methyltransferase activity"/>
    <property type="evidence" value="ECO:0007669"/>
    <property type="project" value="UniProtKB-KW"/>
</dbReference>
<evidence type="ECO:0000256" key="7">
    <source>
        <dbReference type="SAM" id="MobiDB-lite"/>
    </source>
</evidence>
<dbReference type="InterPro" id="IPR029063">
    <property type="entry name" value="SAM-dependent_MTases_sf"/>
</dbReference>
<dbReference type="SUPFAM" id="SSF53335">
    <property type="entry name" value="S-adenosyl-L-methionine-dependent methyltransferases"/>
    <property type="match status" value="1"/>
</dbReference>
<evidence type="ECO:0000256" key="5">
    <source>
        <dbReference type="ARBA" id="ARBA00023098"/>
    </source>
</evidence>
<protein>
    <submittedName>
        <fullName evidence="8">Methyltransferase domain-containing protein</fullName>
    </submittedName>
</protein>
<dbReference type="AlphaFoldDB" id="A0A6L6J515"/>
<comment type="caution">
    <text evidence="8">The sequence shown here is derived from an EMBL/GenBank/DDBJ whole genome shotgun (WGS) entry which is preliminary data.</text>
</comment>
<dbReference type="Pfam" id="PF02353">
    <property type="entry name" value="CMAS"/>
    <property type="match status" value="1"/>
</dbReference>
<evidence type="ECO:0000256" key="6">
    <source>
        <dbReference type="PIRSR" id="PIRSR003085-1"/>
    </source>
</evidence>
<dbReference type="EMBL" id="WMII01000018">
    <property type="protein sequence ID" value="MTH65867.1"/>
    <property type="molecule type" value="Genomic_DNA"/>
</dbReference>
<dbReference type="Proteomes" id="UP000478740">
    <property type="component" value="Unassembled WGS sequence"/>
</dbReference>
<dbReference type="GO" id="GO:0032259">
    <property type="term" value="P:methylation"/>
    <property type="evidence" value="ECO:0007669"/>
    <property type="project" value="UniProtKB-KW"/>
</dbReference>
<dbReference type="Gene3D" id="3.40.50.150">
    <property type="entry name" value="Vaccinia Virus protein VP39"/>
    <property type="match status" value="1"/>
</dbReference>
<dbReference type="InterPro" id="IPR050723">
    <property type="entry name" value="CFA/CMAS"/>
</dbReference>
<dbReference type="RefSeq" id="WP_155045746.1">
    <property type="nucleotide sequence ID" value="NZ_WMIH01000020.1"/>
</dbReference>
<evidence type="ECO:0000256" key="4">
    <source>
        <dbReference type="ARBA" id="ARBA00022691"/>
    </source>
</evidence>
<dbReference type="PIRSF" id="PIRSF003085">
    <property type="entry name" value="CMAS"/>
    <property type="match status" value="1"/>
</dbReference>
<keyword evidence="4" id="KW-0949">S-adenosyl-L-methionine</keyword>
<evidence type="ECO:0000256" key="1">
    <source>
        <dbReference type="ARBA" id="ARBA00010815"/>
    </source>
</evidence>
<evidence type="ECO:0000313" key="9">
    <source>
        <dbReference type="Proteomes" id="UP000478740"/>
    </source>
</evidence>
<organism evidence="8 9">
    <name type="scientific">Paracoccus shanxieyensis</name>
    <dbReference type="NCBI Taxonomy" id="2675752"/>
    <lineage>
        <taxon>Bacteria</taxon>
        <taxon>Pseudomonadati</taxon>
        <taxon>Pseudomonadota</taxon>
        <taxon>Alphaproteobacteria</taxon>
        <taxon>Rhodobacterales</taxon>
        <taxon>Paracoccaceae</taxon>
        <taxon>Paracoccus</taxon>
    </lineage>
</organism>
<reference evidence="8 9" key="1">
    <citation type="submission" date="2019-11" db="EMBL/GenBank/DDBJ databases">
        <authorList>
            <person name="Dong K."/>
        </authorList>
    </citation>
    <scope>NUCLEOTIDE SEQUENCE [LARGE SCALE GENOMIC DNA]</scope>
    <source>
        <strain evidence="8 9">DK608</strain>
    </source>
</reference>
<gene>
    <name evidence="8" type="ORF">GL284_16470</name>
</gene>